<evidence type="ECO:0000313" key="1">
    <source>
        <dbReference type="EMBL" id="MFM9329078.1"/>
    </source>
</evidence>
<dbReference type="EMBL" id="JBJURJ010000007">
    <property type="protein sequence ID" value="MFM9329078.1"/>
    <property type="molecule type" value="Genomic_DNA"/>
</dbReference>
<reference evidence="1" key="1">
    <citation type="submission" date="2024-12" db="EMBL/GenBank/DDBJ databases">
        <authorList>
            <person name="Wu N."/>
        </authorList>
    </citation>
    <scope>NUCLEOTIDE SEQUENCE</scope>
    <source>
        <strain evidence="1">P15</strain>
    </source>
</reference>
<accession>A0ACC7NWL6</accession>
<evidence type="ECO:0000313" key="2">
    <source>
        <dbReference type="Proteomes" id="UP001631969"/>
    </source>
</evidence>
<comment type="caution">
    <text evidence="1">The sequence shown here is derived from an EMBL/GenBank/DDBJ whole genome shotgun (WGS) entry which is preliminary data.</text>
</comment>
<sequence>MAELVTELDEVVVNVKQFNADLANGEYIEGKLIAEKLSEFKHWYYISELDMFGPSKYIGYKTMICKDYSVYNDGRETEKVLKKWFMILAEDDSLYTSLWVKLNDLHYEHGKNLRKNAEIHILK</sequence>
<gene>
    <name evidence="1" type="ORF">ACI1P1_12345</name>
</gene>
<keyword evidence="2" id="KW-1185">Reference proteome</keyword>
<organism evidence="1 2">
    <name type="scientific">Paenibacillus mesotrionivorans</name>
    <dbReference type="NCBI Taxonomy" id="3160968"/>
    <lineage>
        <taxon>Bacteria</taxon>
        <taxon>Bacillati</taxon>
        <taxon>Bacillota</taxon>
        <taxon>Bacilli</taxon>
        <taxon>Bacillales</taxon>
        <taxon>Paenibacillaceae</taxon>
        <taxon>Paenibacillus</taxon>
    </lineage>
</organism>
<proteinExistence type="predicted"/>
<name>A0ACC7NWL6_9BACL</name>
<protein>
    <submittedName>
        <fullName evidence="1">Uncharacterized protein</fullName>
    </submittedName>
</protein>
<dbReference type="Proteomes" id="UP001631969">
    <property type="component" value="Unassembled WGS sequence"/>
</dbReference>